<accession>A0A813QFN9</accession>
<dbReference type="InterPro" id="IPR038888">
    <property type="entry name" value="CFAP36"/>
</dbReference>
<dbReference type="OrthoDB" id="272687at2759"/>
<comment type="caution">
    <text evidence="12">The sequence shown here is derived from an EMBL/GenBank/DDBJ whole genome shotgun (WGS) entry which is preliminary data.</text>
</comment>
<evidence type="ECO:0000256" key="1">
    <source>
        <dbReference type="ARBA" id="ARBA00004138"/>
    </source>
</evidence>
<evidence type="ECO:0000256" key="5">
    <source>
        <dbReference type="ARBA" id="ARBA00022490"/>
    </source>
</evidence>
<keyword evidence="7" id="KW-0969">Cilium</keyword>
<keyword evidence="16" id="KW-1185">Reference proteome</keyword>
<dbReference type="EMBL" id="CAJNOK010013717">
    <property type="protein sequence ID" value="CAF1190087.1"/>
    <property type="molecule type" value="Genomic_DNA"/>
</dbReference>
<evidence type="ECO:0000256" key="4">
    <source>
        <dbReference type="ARBA" id="ARBA00021815"/>
    </source>
</evidence>
<dbReference type="InterPro" id="IPR023379">
    <property type="entry name" value="BART_dom"/>
</dbReference>
<organism evidence="12 16">
    <name type="scientific">Didymodactylos carnosus</name>
    <dbReference type="NCBI Taxonomy" id="1234261"/>
    <lineage>
        <taxon>Eukaryota</taxon>
        <taxon>Metazoa</taxon>
        <taxon>Spiralia</taxon>
        <taxon>Gnathifera</taxon>
        <taxon>Rotifera</taxon>
        <taxon>Eurotatoria</taxon>
        <taxon>Bdelloidea</taxon>
        <taxon>Philodinida</taxon>
        <taxon>Philodinidae</taxon>
        <taxon>Didymodactylos</taxon>
    </lineage>
</organism>
<feature type="region of interest" description="Disordered" evidence="10">
    <location>
        <begin position="170"/>
        <end position="281"/>
    </location>
</feature>
<dbReference type="InterPro" id="IPR042541">
    <property type="entry name" value="BART_sf"/>
</dbReference>
<feature type="domain" description="BART" evidence="11">
    <location>
        <begin position="3"/>
        <end position="118"/>
    </location>
</feature>
<dbReference type="Proteomes" id="UP000682733">
    <property type="component" value="Unassembled WGS sequence"/>
</dbReference>
<feature type="compositionally biased region" description="Basic and acidic residues" evidence="10">
    <location>
        <begin position="317"/>
        <end position="339"/>
    </location>
</feature>
<comment type="similarity">
    <text evidence="3">Belongs to the CFAP36 family.</text>
</comment>
<evidence type="ECO:0000256" key="6">
    <source>
        <dbReference type="ARBA" id="ARBA00023054"/>
    </source>
</evidence>
<sequence length="394" mass="45745">MYRSPIWVAPIQNFIEDNCVTFSYDELDDDIENDAVQEDEKKRHQMAIHRQYAQLVKNLINGLKQDLGIDDQIFSKVCSEDNPNCLMQHVCDAYEQLWAADDFTLFTEMMRRKNLILQLQALVALQLHCGILKQSDTADDIILALLIQATTQPAEGSRRQSVTYEPIIHTPTAKIQHQQEESEYSRQEDDDDVIHTTPAPKKNRTPRENKQKQRGNEIIRAPLPDLRRADPNESKWIKNIKSDQTKDQKKEYESDDENENEDDTKQNQTNQVPTSISSLSEDELRKKFKQLTVGLDPEALSSRSNFLKKQRDLIIEKQKNERKNEFENNNEKVQIERPRSAAQARKALNLSGNEKSSQPQKTNDIPQDKQLTDAEIQRRRDMAAKLKREVVDKH</sequence>
<dbReference type="PANTHER" id="PTHR21532">
    <property type="entry name" value="PHOSPHODIESTERASE HL"/>
    <property type="match status" value="1"/>
</dbReference>
<feature type="compositionally biased region" description="Acidic residues" evidence="10">
    <location>
        <begin position="253"/>
        <end position="262"/>
    </location>
</feature>
<protein>
    <recommendedName>
        <fullName evidence="4">Cilia- and flagella-associated protein 36</fullName>
    </recommendedName>
    <alternativeName>
        <fullName evidence="9">Coiled-coil domain-containing protein 104</fullName>
    </alternativeName>
</protein>
<name>A0A813QFN9_9BILA</name>
<evidence type="ECO:0000256" key="7">
    <source>
        <dbReference type="ARBA" id="ARBA00023069"/>
    </source>
</evidence>
<evidence type="ECO:0000256" key="2">
    <source>
        <dbReference type="ARBA" id="ARBA00004496"/>
    </source>
</evidence>
<evidence type="ECO:0000313" key="14">
    <source>
        <dbReference type="EMBL" id="CAF3547471.1"/>
    </source>
</evidence>
<dbReference type="GO" id="GO:0005930">
    <property type="term" value="C:axoneme"/>
    <property type="evidence" value="ECO:0007669"/>
    <property type="project" value="TreeGrafter"/>
</dbReference>
<evidence type="ECO:0000259" key="11">
    <source>
        <dbReference type="Pfam" id="PF11527"/>
    </source>
</evidence>
<dbReference type="Proteomes" id="UP000677228">
    <property type="component" value="Unassembled WGS sequence"/>
</dbReference>
<keyword evidence="6" id="KW-0175">Coiled coil</keyword>
<dbReference type="EMBL" id="CAJOBA010035246">
    <property type="protein sequence ID" value="CAF4001142.1"/>
    <property type="molecule type" value="Genomic_DNA"/>
</dbReference>
<feature type="compositionally biased region" description="Polar residues" evidence="10">
    <location>
        <begin position="350"/>
        <end position="365"/>
    </location>
</feature>
<dbReference type="Pfam" id="PF11527">
    <property type="entry name" value="ARL2_Bind_BART"/>
    <property type="match status" value="1"/>
</dbReference>
<comment type="subcellular location">
    <subcellularLocation>
        <location evidence="1">Cell projection</location>
        <location evidence="1">Cilium</location>
    </subcellularLocation>
    <subcellularLocation>
        <location evidence="2">Cytoplasm</location>
    </subcellularLocation>
</comment>
<feature type="region of interest" description="Disordered" evidence="10">
    <location>
        <begin position="317"/>
        <end position="394"/>
    </location>
</feature>
<feature type="compositionally biased region" description="Basic and acidic residues" evidence="10">
    <location>
        <begin position="177"/>
        <end position="187"/>
    </location>
</feature>
<evidence type="ECO:0000256" key="10">
    <source>
        <dbReference type="SAM" id="MobiDB-lite"/>
    </source>
</evidence>
<evidence type="ECO:0000256" key="9">
    <source>
        <dbReference type="ARBA" id="ARBA00031593"/>
    </source>
</evidence>
<dbReference type="GO" id="GO:0097546">
    <property type="term" value="C:ciliary base"/>
    <property type="evidence" value="ECO:0007669"/>
    <property type="project" value="TreeGrafter"/>
</dbReference>
<dbReference type="EMBL" id="CAJNOQ010000162">
    <property type="protein sequence ID" value="CAF0766066.1"/>
    <property type="molecule type" value="Genomic_DNA"/>
</dbReference>
<evidence type="ECO:0000313" key="15">
    <source>
        <dbReference type="EMBL" id="CAF4001142.1"/>
    </source>
</evidence>
<feature type="compositionally biased region" description="Basic and acidic residues" evidence="10">
    <location>
        <begin position="225"/>
        <end position="252"/>
    </location>
</feature>
<evidence type="ECO:0000313" key="13">
    <source>
        <dbReference type="EMBL" id="CAF1190087.1"/>
    </source>
</evidence>
<reference evidence="12" key="1">
    <citation type="submission" date="2021-02" db="EMBL/GenBank/DDBJ databases">
        <authorList>
            <person name="Nowell W R."/>
        </authorList>
    </citation>
    <scope>NUCLEOTIDE SEQUENCE</scope>
</reference>
<evidence type="ECO:0000256" key="8">
    <source>
        <dbReference type="ARBA" id="ARBA00023273"/>
    </source>
</evidence>
<keyword evidence="5" id="KW-0963">Cytoplasm</keyword>
<dbReference type="Proteomes" id="UP000663829">
    <property type="component" value="Unassembled WGS sequence"/>
</dbReference>
<feature type="compositionally biased region" description="Polar residues" evidence="10">
    <location>
        <begin position="266"/>
        <end position="279"/>
    </location>
</feature>
<evidence type="ECO:0000256" key="3">
    <source>
        <dbReference type="ARBA" id="ARBA00007460"/>
    </source>
</evidence>
<feature type="compositionally biased region" description="Basic and acidic residues" evidence="10">
    <location>
        <begin position="366"/>
        <end position="394"/>
    </location>
</feature>
<dbReference type="Proteomes" id="UP000681722">
    <property type="component" value="Unassembled WGS sequence"/>
</dbReference>
<dbReference type="Gene3D" id="1.20.1520.10">
    <property type="entry name" value="ADP-ribosylation factor-like 2-binding protein, domain"/>
    <property type="match status" value="1"/>
</dbReference>
<dbReference type="EMBL" id="CAJOBC010000162">
    <property type="protein sequence ID" value="CAF3547471.1"/>
    <property type="molecule type" value="Genomic_DNA"/>
</dbReference>
<evidence type="ECO:0000313" key="16">
    <source>
        <dbReference type="Proteomes" id="UP000663829"/>
    </source>
</evidence>
<dbReference type="PANTHER" id="PTHR21532:SF0">
    <property type="entry name" value="CILIA- AND FLAGELLA-ASSOCIATED PROTEIN 36"/>
    <property type="match status" value="1"/>
</dbReference>
<feature type="compositionally biased region" description="Basic and acidic residues" evidence="10">
    <location>
        <begin position="205"/>
        <end position="217"/>
    </location>
</feature>
<keyword evidence="8" id="KW-0966">Cell projection</keyword>
<proteinExistence type="inferred from homology"/>
<gene>
    <name evidence="12" type="ORF">GPM918_LOCUS1656</name>
    <name evidence="13" type="ORF">OVA965_LOCUS23492</name>
    <name evidence="14" type="ORF">SRO942_LOCUS1656</name>
    <name evidence="15" type="ORF">TMI583_LOCUS24211</name>
</gene>
<evidence type="ECO:0000313" key="12">
    <source>
        <dbReference type="EMBL" id="CAF0766066.1"/>
    </source>
</evidence>
<dbReference type="AlphaFoldDB" id="A0A813QFN9"/>